<feature type="domain" description="CCHC-type" evidence="6">
    <location>
        <begin position="163"/>
        <end position="177"/>
    </location>
</feature>
<evidence type="ECO:0000259" key="6">
    <source>
        <dbReference type="PROSITE" id="PS50158"/>
    </source>
</evidence>
<keyword evidence="1" id="KW-0479">Metal-binding</keyword>
<feature type="domain" description="CCHC-type" evidence="6">
    <location>
        <begin position="263"/>
        <end position="276"/>
    </location>
</feature>
<evidence type="ECO:0000256" key="2">
    <source>
        <dbReference type="ARBA" id="ARBA00022737"/>
    </source>
</evidence>
<dbReference type="GO" id="GO:0003676">
    <property type="term" value="F:nucleic acid binding"/>
    <property type="evidence" value="ECO:0007669"/>
    <property type="project" value="InterPro"/>
</dbReference>
<dbReference type="InterPro" id="IPR036875">
    <property type="entry name" value="Znf_CCHC_sf"/>
</dbReference>
<dbReference type="AlphaFoldDB" id="A0A438ERH8"/>
<dbReference type="EMBL" id="QGNW01001202">
    <property type="protein sequence ID" value="RVW50356.1"/>
    <property type="molecule type" value="Genomic_DNA"/>
</dbReference>
<evidence type="ECO:0000313" key="8">
    <source>
        <dbReference type="Proteomes" id="UP000288805"/>
    </source>
</evidence>
<gene>
    <name evidence="7" type="primary">GIS2_2</name>
    <name evidence="7" type="ORF">CK203_086403</name>
</gene>
<dbReference type="PANTHER" id="PTHR47103:SF8">
    <property type="entry name" value="DNA-BINDING PROTEIN"/>
    <property type="match status" value="1"/>
</dbReference>
<dbReference type="SUPFAM" id="SSF57756">
    <property type="entry name" value="Retrovirus zinc finger-like domains"/>
    <property type="match status" value="4"/>
</dbReference>
<feature type="domain" description="CCHC-type" evidence="6">
    <location>
        <begin position="144"/>
        <end position="159"/>
    </location>
</feature>
<accession>A0A438ERH8</accession>
<evidence type="ECO:0000256" key="3">
    <source>
        <dbReference type="ARBA" id="ARBA00022771"/>
    </source>
</evidence>
<keyword evidence="2" id="KW-0677">Repeat</keyword>
<comment type="caution">
    <text evidence="7">The sequence shown here is derived from an EMBL/GenBank/DDBJ whole genome shotgun (WGS) entry which is preliminary data.</text>
</comment>
<feature type="domain" description="CCHC-type" evidence="6">
    <location>
        <begin position="125"/>
        <end position="138"/>
    </location>
</feature>
<dbReference type="Pfam" id="PF00098">
    <property type="entry name" value="zf-CCHC"/>
    <property type="match status" value="7"/>
</dbReference>
<dbReference type="GO" id="GO:0008270">
    <property type="term" value="F:zinc ion binding"/>
    <property type="evidence" value="ECO:0007669"/>
    <property type="project" value="UniProtKB-KW"/>
</dbReference>
<dbReference type="PANTHER" id="PTHR47103">
    <property type="entry name" value="DNA-BINDING PROTEIN"/>
    <property type="match status" value="1"/>
</dbReference>
<dbReference type="PROSITE" id="PS50158">
    <property type="entry name" value="ZF_CCHC"/>
    <property type="match status" value="8"/>
</dbReference>
<name>A0A438ERH8_VITVI</name>
<proteinExistence type="predicted"/>
<keyword evidence="3 5" id="KW-0863">Zinc-finger</keyword>
<dbReference type="SMART" id="SM00343">
    <property type="entry name" value="ZnF_C2HC"/>
    <property type="match status" value="8"/>
</dbReference>
<evidence type="ECO:0000313" key="7">
    <source>
        <dbReference type="EMBL" id="RVW50356.1"/>
    </source>
</evidence>
<feature type="domain" description="CCHC-type" evidence="6">
    <location>
        <begin position="227"/>
        <end position="242"/>
    </location>
</feature>
<keyword evidence="4" id="KW-0862">Zinc</keyword>
<evidence type="ECO:0000256" key="4">
    <source>
        <dbReference type="ARBA" id="ARBA00022833"/>
    </source>
</evidence>
<protein>
    <submittedName>
        <fullName evidence="7">Zinc finger protein GIS2</fullName>
    </submittedName>
</protein>
<dbReference type="InterPro" id="IPR001878">
    <property type="entry name" value="Znf_CCHC"/>
</dbReference>
<feature type="domain" description="CCHC-type" evidence="6">
    <location>
        <begin position="106"/>
        <end position="121"/>
    </location>
</feature>
<feature type="domain" description="CCHC-type" evidence="6">
    <location>
        <begin position="189"/>
        <end position="204"/>
    </location>
</feature>
<dbReference type="Proteomes" id="UP000288805">
    <property type="component" value="Unassembled WGS sequence"/>
</dbReference>
<evidence type="ECO:0000256" key="1">
    <source>
        <dbReference type="ARBA" id="ARBA00022723"/>
    </source>
</evidence>
<organism evidence="7 8">
    <name type="scientific">Vitis vinifera</name>
    <name type="common">Grape</name>
    <dbReference type="NCBI Taxonomy" id="29760"/>
    <lineage>
        <taxon>Eukaryota</taxon>
        <taxon>Viridiplantae</taxon>
        <taxon>Streptophyta</taxon>
        <taxon>Embryophyta</taxon>
        <taxon>Tracheophyta</taxon>
        <taxon>Spermatophyta</taxon>
        <taxon>Magnoliopsida</taxon>
        <taxon>eudicotyledons</taxon>
        <taxon>Gunneridae</taxon>
        <taxon>Pentapetalae</taxon>
        <taxon>rosids</taxon>
        <taxon>Vitales</taxon>
        <taxon>Vitaceae</taxon>
        <taxon>Viteae</taxon>
        <taxon>Vitis</taxon>
    </lineage>
</organism>
<sequence length="461" mass="50381">MTIRSQEQSGEKLVEERKGGDSALREAAEAVVVVEVVYLWIAGAGVRVGAGAGVHEIAGSDLNACPIVMLLIGESHVGVSGYFWMTMVDITMYMLLIWLVSQGNLCNNCKRPGHFARECPNVAICNNCNLPGHIASECTTQSLCWNCREPGHMASNCPNEGICHSCNKTGHRARDCPTPGLPSGDLRLCNNCYKQGHIAADCTNDKACKNCRKTGHIARDCQNEPVCNLCNIAGHVARQCPKAEIFGERGGGGRNTGFRDVICRSCNQVGHMSRDCMVSLVICNNCGGRAIWHLNAHREDLWTGCLAGTELTELQPGAIFMVVLSSECLYGYSRIVEIGHAMSPYQMVWITLPFLRSGITFMITRGQTTKKGDNAPGKMLNQLKNKVKPRRSRVGNTILGRRWRMSCKLAGILIVDDCTVKHLLHASIISAIADGDKVHHKASCSLIVLVSFEIGNKWEWG</sequence>
<dbReference type="Gene3D" id="4.10.60.10">
    <property type="entry name" value="Zinc finger, CCHC-type"/>
    <property type="match status" value="5"/>
</dbReference>
<feature type="domain" description="CCHC-type" evidence="6">
    <location>
        <begin position="208"/>
        <end position="223"/>
    </location>
</feature>
<reference evidence="7 8" key="1">
    <citation type="journal article" date="2018" name="PLoS Genet.">
        <title>Population sequencing reveals clonal diversity and ancestral inbreeding in the grapevine cultivar Chardonnay.</title>
        <authorList>
            <person name="Roach M.J."/>
            <person name="Johnson D.L."/>
            <person name="Bohlmann J."/>
            <person name="van Vuuren H.J."/>
            <person name="Jones S.J."/>
            <person name="Pretorius I.S."/>
            <person name="Schmidt S.A."/>
            <person name="Borneman A.R."/>
        </authorList>
    </citation>
    <scope>NUCLEOTIDE SEQUENCE [LARGE SCALE GENOMIC DNA]</scope>
    <source>
        <strain evidence="8">cv. Chardonnay</strain>
        <tissue evidence="7">Leaf</tissue>
    </source>
</reference>
<evidence type="ECO:0000256" key="5">
    <source>
        <dbReference type="PROSITE-ProRule" id="PRU00047"/>
    </source>
</evidence>